<evidence type="ECO:0008006" key="5">
    <source>
        <dbReference type="Google" id="ProtNLM"/>
    </source>
</evidence>
<keyword evidence="2" id="KW-1133">Transmembrane helix</keyword>
<dbReference type="eggNOG" id="ENOG5030MUW">
    <property type="taxonomic scope" value="Bacteria"/>
</dbReference>
<feature type="transmembrane region" description="Helical" evidence="2">
    <location>
        <begin position="591"/>
        <end position="608"/>
    </location>
</feature>
<evidence type="ECO:0000313" key="4">
    <source>
        <dbReference type="Proteomes" id="UP000002770"/>
    </source>
</evidence>
<keyword evidence="4" id="KW-1185">Reference proteome</keyword>
<reference evidence="3 4" key="1">
    <citation type="journal article" date="2011" name="BMC Genomics">
        <title>Insight into cross-talk between intra-amoebal pathogens.</title>
        <authorList>
            <person name="Gimenez G."/>
            <person name="Bertelli C."/>
            <person name="Moliner C."/>
            <person name="Robert C."/>
            <person name="Raoult D."/>
            <person name="Fournier P.E."/>
            <person name="Greub G."/>
        </authorList>
    </citation>
    <scope>NUCLEOTIDE SEQUENCE [LARGE SCALE GENOMIC DNA]</scope>
    <source>
        <strain evidence="3 4">LLAP12</strain>
    </source>
</reference>
<feature type="transmembrane region" description="Helical" evidence="2">
    <location>
        <begin position="453"/>
        <end position="471"/>
    </location>
</feature>
<dbReference type="RefSeq" id="WP_006869232.1">
    <property type="nucleotide sequence ID" value="NZ_JH413796.1"/>
</dbReference>
<protein>
    <recommendedName>
        <fullName evidence="5">Coiled-coil protein</fullName>
    </recommendedName>
</protein>
<evidence type="ECO:0000256" key="2">
    <source>
        <dbReference type="SAM" id="Phobius"/>
    </source>
</evidence>
<accession>G9EJ85</accession>
<dbReference type="Proteomes" id="UP000002770">
    <property type="component" value="Unassembled WGS sequence"/>
</dbReference>
<dbReference type="InParanoid" id="G9EJ85"/>
<feature type="transmembrane region" description="Helical" evidence="2">
    <location>
        <begin position="477"/>
        <end position="499"/>
    </location>
</feature>
<organism evidence="3 4">
    <name type="scientific">Legionella drancourtii LLAP12</name>
    <dbReference type="NCBI Taxonomy" id="658187"/>
    <lineage>
        <taxon>Bacteria</taxon>
        <taxon>Pseudomonadati</taxon>
        <taxon>Pseudomonadota</taxon>
        <taxon>Gammaproteobacteria</taxon>
        <taxon>Legionellales</taxon>
        <taxon>Legionellaceae</taxon>
        <taxon>Legionella</taxon>
    </lineage>
</organism>
<feature type="transmembrane region" description="Helical" evidence="2">
    <location>
        <begin position="564"/>
        <end position="585"/>
    </location>
</feature>
<dbReference type="EMBL" id="JH413796">
    <property type="protein sequence ID" value="EHL32651.1"/>
    <property type="molecule type" value="Genomic_DNA"/>
</dbReference>
<dbReference type="OrthoDB" id="5648334at2"/>
<gene>
    <name evidence="3" type="ORF">LDG_5243</name>
</gene>
<keyword evidence="1" id="KW-0175">Coiled coil</keyword>
<dbReference type="AlphaFoldDB" id="G9EJ85"/>
<sequence>MTTSSGILQSYLDTLSSDTLLELDDNALFLHNKSKQGGDFSPVLNDFLKVIEDYSGDMISYELMLPYMSDERKKQLIGDLQITKVLLFAQTKYELLHQKKENQRKYADYIERCDELLVLLNQYKSLRFYLEIINNFDAALFPYLTAENKVQLQRNLNIAALLLLSETQYDGEKQRCEQLLDALQHDALKKSPAQAHLTRGNPIKYVWLSLGNVLSKYIVQWVDSSQTKVIIGAMSALNEKRLYWVWGGGLLNTVIGLLPADFFNVDNASKVACAPDPYMGCMSWGLYYFRFALNLGLLLKHTIKGPWMSKEESQTPMSERFLTQWNQRKFTLLNDSLWATANMACFFWLNAKNALGAWGDLLTLVLLVFDASAAIWGFVEQKTQYLKEVEQFDLDIRRLTDEIEHVQMDAQLDEKNKLIRIQIYTLRLLALERSQTQCKNTWECQKLSAQTEIAYAIALVIAFALMTALFLPITGAALMVISIGGTALCFALTVLYNAVKNDLKIYEAHLSSENSRCALNKKIVAFQKPNLDAHEKKLLFLEIKQLEAEAKYQKGMVDLQTMHFFRSLIIEAFFPPLIFASFVFLPLGPGFAILAVALALAVKSNSMINSKFNPPKEDLTAFAQEEYEQFCKNAGQRIKPSLCSGSFFFKSNSVVQEGSFDERLGHAGCSL</sequence>
<dbReference type="HOGENOM" id="CLU_439920_0_0_6"/>
<name>G9EJ85_9GAMM</name>
<feature type="transmembrane region" description="Helical" evidence="2">
    <location>
        <begin position="361"/>
        <end position="379"/>
    </location>
</feature>
<evidence type="ECO:0000256" key="1">
    <source>
        <dbReference type="SAM" id="Coils"/>
    </source>
</evidence>
<keyword evidence="2" id="KW-0472">Membrane</keyword>
<proteinExistence type="predicted"/>
<keyword evidence="2" id="KW-0812">Transmembrane</keyword>
<feature type="coiled-coil region" evidence="1">
    <location>
        <begin position="382"/>
        <end position="416"/>
    </location>
</feature>
<evidence type="ECO:0000313" key="3">
    <source>
        <dbReference type="EMBL" id="EHL32651.1"/>
    </source>
</evidence>